<reference evidence="1 2" key="1">
    <citation type="submission" date="2020-08" db="EMBL/GenBank/DDBJ databases">
        <title>Genomic Encyclopedia of Type Strains, Phase IV (KMG-IV): sequencing the most valuable type-strain genomes for metagenomic binning, comparative biology and taxonomic classification.</title>
        <authorList>
            <person name="Goeker M."/>
        </authorList>
    </citation>
    <scope>NUCLEOTIDE SEQUENCE [LARGE SCALE GENOMIC DNA]</scope>
    <source>
        <strain evidence="1 2">DSM 4491</strain>
    </source>
</reference>
<dbReference type="RefSeq" id="WP_166115157.1">
    <property type="nucleotide sequence ID" value="NZ_BAABDB010000036.1"/>
</dbReference>
<evidence type="ECO:0000313" key="2">
    <source>
        <dbReference type="Proteomes" id="UP000578000"/>
    </source>
</evidence>
<keyword evidence="2" id="KW-1185">Reference proteome</keyword>
<protein>
    <submittedName>
        <fullName evidence="1">Histidine ammonia-lyase</fullName>
        <ecNumber evidence="1">4.3.1.3</ecNumber>
    </submittedName>
</protein>
<dbReference type="AlphaFoldDB" id="A0A841QHP1"/>
<dbReference type="InterPro" id="IPR024083">
    <property type="entry name" value="Fumarase/histidase_N"/>
</dbReference>
<proteinExistence type="predicted"/>
<dbReference type="SUPFAM" id="SSF48557">
    <property type="entry name" value="L-aspartase-like"/>
    <property type="match status" value="1"/>
</dbReference>
<dbReference type="PANTHER" id="PTHR10362">
    <property type="entry name" value="HISTIDINE AMMONIA-LYASE"/>
    <property type="match status" value="1"/>
</dbReference>
<organism evidence="1 2">
    <name type="scientific">Acetobacter lovaniensis</name>
    <dbReference type="NCBI Taxonomy" id="104100"/>
    <lineage>
        <taxon>Bacteria</taxon>
        <taxon>Pseudomonadati</taxon>
        <taxon>Pseudomonadota</taxon>
        <taxon>Alphaproteobacteria</taxon>
        <taxon>Acetobacterales</taxon>
        <taxon>Acetobacteraceae</taxon>
        <taxon>Acetobacter</taxon>
    </lineage>
</organism>
<dbReference type="EC" id="4.3.1.3" evidence="1"/>
<dbReference type="CDD" id="cd00332">
    <property type="entry name" value="PAL-HAL"/>
    <property type="match status" value="1"/>
</dbReference>
<dbReference type="Gene3D" id="1.20.200.10">
    <property type="entry name" value="Fumarase/aspartase (Central domain)"/>
    <property type="match status" value="1"/>
</dbReference>
<name>A0A841QHP1_9PROT</name>
<dbReference type="Gene3D" id="1.10.275.10">
    <property type="entry name" value="Fumarase/aspartase (N-terminal domain)"/>
    <property type="match status" value="1"/>
</dbReference>
<sequence>MADYFDSPSVLLVPGQTVIADIERIALTRHKVLLSPQALAHIASGHACLLRHIAAGTTIYGVSTGLGANVDIARQPSTAQAQQNDVLWARASGTGPAATDAQVRAMVAVRLARLALGRSGISPAVAMALVDMLNYHITPVVPLVGALSEGDLAPMAHIASLFTGKGHASVAGRGQVSGAEAFTQAGLSLPALGPKDGLALISSNSASIGLACLNLGSISRLMRAHIAAFALSCEGFCANLSPFQPQSVQLRAAAGQAEVSHALLGLLDGGTLHQDGLARRLQDPISFRSAGSIAGAALKSLQQVQRAVDLELSSSDDNPAVVAETDSIIPNGNFDPTHVAVVVDALHLALAKMAAATGERVIKMMSSSVSGLPRFLAEAEGDGTGFAPVQKTVAALVAEIVHDATPLSPVVIPVAERVEDYASLLFPALCRGQRLIARMYELTAIEIMVAARAITLRPPVSLGRGTQALMDRLAPLCPRLPLEQPVADNMGHLVQVIERPDFWADFSILADKV</sequence>
<dbReference type="InterPro" id="IPR001106">
    <property type="entry name" value="Aromatic_Lyase"/>
</dbReference>
<dbReference type="Proteomes" id="UP000578000">
    <property type="component" value="Unassembled WGS sequence"/>
</dbReference>
<evidence type="ECO:0000313" key="1">
    <source>
        <dbReference type="EMBL" id="MBB6457547.1"/>
    </source>
</evidence>
<keyword evidence="1" id="KW-0456">Lyase</keyword>
<dbReference type="EMBL" id="JACHIE010000008">
    <property type="protein sequence ID" value="MBB6457547.1"/>
    <property type="molecule type" value="Genomic_DNA"/>
</dbReference>
<dbReference type="InterPro" id="IPR008948">
    <property type="entry name" value="L-Aspartase-like"/>
</dbReference>
<dbReference type="GO" id="GO:0004397">
    <property type="term" value="F:histidine ammonia-lyase activity"/>
    <property type="evidence" value="ECO:0007669"/>
    <property type="project" value="UniProtKB-EC"/>
</dbReference>
<comment type="caution">
    <text evidence="1">The sequence shown here is derived from an EMBL/GenBank/DDBJ whole genome shotgun (WGS) entry which is preliminary data.</text>
</comment>
<dbReference type="Pfam" id="PF00221">
    <property type="entry name" value="Lyase_aromatic"/>
    <property type="match status" value="1"/>
</dbReference>
<gene>
    <name evidence="1" type="ORF">HNR55_002143</name>
</gene>
<accession>A0A841QHP1</accession>